<comment type="miscellaneous">
    <text evidence="14">Bacitracin is thought to be involved in the inhibition of peptidoglycan synthesis by sequestering undecaprenyl diphosphate, thereby reducing the pool of lipid carrier available.</text>
</comment>
<feature type="transmembrane region" description="Helical" evidence="14">
    <location>
        <begin position="219"/>
        <end position="239"/>
    </location>
</feature>
<name>A0A6I6E1Z6_THETI</name>
<dbReference type="AlphaFoldDB" id="A0A6I6E1Z6"/>
<dbReference type="GO" id="GO:0008360">
    <property type="term" value="P:regulation of cell shape"/>
    <property type="evidence" value="ECO:0007669"/>
    <property type="project" value="UniProtKB-KW"/>
</dbReference>
<dbReference type="NCBIfam" id="TIGR00753">
    <property type="entry name" value="undec_PP_bacA"/>
    <property type="match status" value="1"/>
</dbReference>
<evidence type="ECO:0000256" key="12">
    <source>
        <dbReference type="ARBA" id="ARBA00032932"/>
    </source>
</evidence>
<evidence type="ECO:0000256" key="7">
    <source>
        <dbReference type="ARBA" id="ARBA00022801"/>
    </source>
</evidence>
<keyword evidence="16" id="KW-1185">Reference proteome</keyword>
<evidence type="ECO:0000256" key="4">
    <source>
        <dbReference type="ARBA" id="ARBA00021581"/>
    </source>
</evidence>
<feature type="transmembrane region" description="Helical" evidence="14">
    <location>
        <begin position="86"/>
        <end position="104"/>
    </location>
</feature>
<feature type="transmembrane region" description="Helical" evidence="14">
    <location>
        <begin position="116"/>
        <end position="136"/>
    </location>
</feature>
<dbReference type="NCBIfam" id="NF001393">
    <property type="entry name" value="PRK00281.2-4"/>
    <property type="match status" value="1"/>
</dbReference>
<feature type="transmembrane region" description="Helical" evidence="14">
    <location>
        <begin position="251"/>
        <end position="270"/>
    </location>
</feature>
<protein>
    <recommendedName>
        <fullName evidence="4 14">Undecaprenyl-diphosphatase</fullName>
        <ecNumber evidence="3 14">3.6.1.27</ecNumber>
    </recommendedName>
    <alternativeName>
        <fullName evidence="12 14">Bacitracin resistance protein</fullName>
    </alternativeName>
    <alternativeName>
        <fullName evidence="11 14">Undecaprenyl pyrophosphate phosphatase</fullName>
    </alternativeName>
</protein>
<keyword evidence="8 14" id="KW-1133">Transmembrane helix</keyword>
<evidence type="ECO:0000313" key="15">
    <source>
        <dbReference type="EMBL" id="QGU31692.1"/>
    </source>
</evidence>
<evidence type="ECO:0000313" key="16">
    <source>
        <dbReference type="Proteomes" id="UP000426424"/>
    </source>
</evidence>
<keyword evidence="7 14" id="KW-0378">Hydrolase</keyword>
<dbReference type="GO" id="GO:0005886">
    <property type="term" value="C:plasma membrane"/>
    <property type="evidence" value="ECO:0007669"/>
    <property type="project" value="UniProtKB-SubCell"/>
</dbReference>
<gene>
    <name evidence="14" type="primary">uppP</name>
    <name evidence="15" type="ORF">E6P07_00975</name>
</gene>
<evidence type="ECO:0000256" key="14">
    <source>
        <dbReference type="HAMAP-Rule" id="MF_01006"/>
    </source>
</evidence>
<keyword evidence="9 14" id="KW-0472">Membrane</keyword>
<evidence type="ECO:0000256" key="1">
    <source>
        <dbReference type="ARBA" id="ARBA00004651"/>
    </source>
</evidence>
<reference evidence="15 16" key="1">
    <citation type="submission" date="2019-12" db="EMBL/GenBank/DDBJ databases">
        <title>The complete genome of the thermophilic, anoxygenic phototrophic gammaproteobacterium Thermochromatium tepidum.</title>
        <authorList>
            <person name="Sattley W.M."/>
            <person name="Swingley W.D."/>
            <person name="Burchell B.M."/>
            <person name="Gurbani S.A."/>
            <person name="Kujawa C.M."/>
            <person name="Nuccio D.A."/>
            <person name="Schladweiler J."/>
            <person name="Shaffer K.N."/>
            <person name="Stokes L.M."/>
            <person name="Touchman J.W."/>
            <person name="Blankenship R.E."/>
            <person name="Madigan M.T."/>
        </authorList>
    </citation>
    <scope>NUCLEOTIDE SEQUENCE [LARGE SCALE GENOMIC DNA]</scope>
    <source>
        <strain evidence="15 16">ATCC 43061</strain>
    </source>
</reference>
<dbReference type="PANTHER" id="PTHR30622:SF4">
    <property type="entry name" value="UNDECAPRENYL-DIPHOSPHATASE"/>
    <property type="match status" value="1"/>
</dbReference>
<dbReference type="Pfam" id="PF02673">
    <property type="entry name" value="BacA"/>
    <property type="match status" value="1"/>
</dbReference>
<dbReference type="GO" id="GO:0071555">
    <property type="term" value="P:cell wall organization"/>
    <property type="evidence" value="ECO:0007669"/>
    <property type="project" value="UniProtKB-KW"/>
</dbReference>
<dbReference type="KEGG" id="ttp:E6P07_00975"/>
<evidence type="ECO:0000256" key="9">
    <source>
        <dbReference type="ARBA" id="ARBA00023136"/>
    </source>
</evidence>
<evidence type="ECO:0000256" key="3">
    <source>
        <dbReference type="ARBA" id="ARBA00012374"/>
    </source>
</evidence>
<keyword evidence="5 14" id="KW-1003">Cell membrane</keyword>
<dbReference type="HAMAP" id="MF_01006">
    <property type="entry name" value="Undec_diphosphatase"/>
    <property type="match status" value="1"/>
</dbReference>
<sequence>METIQILVLAFVQGLTEFLPISSSGHLVLTPLLFGYELQSLAFDVAVHLGTLAAVVVYFRREIARMLVAVLDSLRTRRFDDRDARLGWMIVLATLPVVVLGLPLKSVLEWLREDDQRIALVIAGTTIGFGLLLWWADWHGRRERTEYRLDWGDALIIGLAQTVAIIPGTSRSGITITAGLLLGLTRQAASRFSFLLAIPTILMAGGLETLELVQTAEPVDWSGLVLGAMMAYLVAYLTIRFFLSFIERVSMLPFVLYRLLLGGVILALLFI</sequence>
<feature type="transmembrane region" description="Helical" evidence="14">
    <location>
        <begin position="40"/>
        <end position="59"/>
    </location>
</feature>
<dbReference type="EMBL" id="CP039268">
    <property type="protein sequence ID" value="QGU31692.1"/>
    <property type="molecule type" value="Genomic_DNA"/>
</dbReference>
<dbReference type="OrthoDB" id="9808289at2"/>
<evidence type="ECO:0000256" key="5">
    <source>
        <dbReference type="ARBA" id="ARBA00022475"/>
    </source>
</evidence>
<comment type="function">
    <text evidence="14">Catalyzes the dephosphorylation of undecaprenyl diphosphate (UPP). Confers resistance to bacitracin.</text>
</comment>
<accession>A0A6I6E1Z6</accession>
<evidence type="ECO:0000256" key="6">
    <source>
        <dbReference type="ARBA" id="ARBA00022692"/>
    </source>
</evidence>
<evidence type="ECO:0000256" key="10">
    <source>
        <dbReference type="ARBA" id="ARBA00023251"/>
    </source>
</evidence>
<keyword evidence="14" id="KW-0573">Peptidoglycan synthesis</keyword>
<keyword evidence="6 14" id="KW-0812">Transmembrane</keyword>
<feature type="transmembrane region" description="Helical" evidence="14">
    <location>
        <begin position="188"/>
        <end position="207"/>
    </location>
</feature>
<evidence type="ECO:0000256" key="13">
    <source>
        <dbReference type="ARBA" id="ARBA00047594"/>
    </source>
</evidence>
<dbReference type="PANTHER" id="PTHR30622">
    <property type="entry name" value="UNDECAPRENYL-DIPHOSPHATASE"/>
    <property type="match status" value="1"/>
</dbReference>
<evidence type="ECO:0000256" key="8">
    <source>
        <dbReference type="ARBA" id="ARBA00022989"/>
    </source>
</evidence>
<organism evidence="15 16">
    <name type="scientific">Thermochromatium tepidum ATCC 43061</name>
    <dbReference type="NCBI Taxonomy" id="316276"/>
    <lineage>
        <taxon>Bacteria</taxon>
        <taxon>Pseudomonadati</taxon>
        <taxon>Pseudomonadota</taxon>
        <taxon>Gammaproteobacteria</taxon>
        <taxon>Chromatiales</taxon>
        <taxon>Chromatiaceae</taxon>
        <taxon>Thermochromatium</taxon>
    </lineage>
</organism>
<comment type="subcellular location">
    <subcellularLocation>
        <location evidence="1 14">Cell membrane</location>
        <topology evidence="1 14">Multi-pass membrane protein</topology>
    </subcellularLocation>
</comment>
<keyword evidence="14" id="KW-0961">Cell wall biogenesis/degradation</keyword>
<dbReference type="EC" id="3.6.1.27" evidence="3 14"/>
<proteinExistence type="inferred from homology"/>
<keyword evidence="10 14" id="KW-0046">Antibiotic resistance</keyword>
<evidence type="ECO:0000256" key="2">
    <source>
        <dbReference type="ARBA" id="ARBA00010621"/>
    </source>
</evidence>
<keyword evidence="14" id="KW-0133">Cell shape</keyword>
<dbReference type="GO" id="GO:0009252">
    <property type="term" value="P:peptidoglycan biosynthetic process"/>
    <property type="evidence" value="ECO:0007669"/>
    <property type="project" value="UniProtKB-KW"/>
</dbReference>
<dbReference type="GO" id="GO:0050380">
    <property type="term" value="F:undecaprenyl-diphosphatase activity"/>
    <property type="evidence" value="ECO:0007669"/>
    <property type="project" value="UniProtKB-UniRule"/>
</dbReference>
<dbReference type="RefSeq" id="WP_153973891.1">
    <property type="nucleotide sequence ID" value="NZ_CP039268.1"/>
</dbReference>
<dbReference type="Proteomes" id="UP000426424">
    <property type="component" value="Chromosome"/>
</dbReference>
<comment type="similarity">
    <text evidence="2 14">Belongs to the UppP family.</text>
</comment>
<comment type="catalytic activity">
    <reaction evidence="13 14">
        <text>di-trans,octa-cis-undecaprenyl diphosphate + H2O = di-trans,octa-cis-undecaprenyl phosphate + phosphate + H(+)</text>
        <dbReference type="Rhea" id="RHEA:28094"/>
        <dbReference type="ChEBI" id="CHEBI:15377"/>
        <dbReference type="ChEBI" id="CHEBI:15378"/>
        <dbReference type="ChEBI" id="CHEBI:43474"/>
        <dbReference type="ChEBI" id="CHEBI:58405"/>
        <dbReference type="ChEBI" id="CHEBI:60392"/>
        <dbReference type="EC" id="3.6.1.27"/>
    </reaction>
</comment>
<dbReference type="InterPro" id="IPR003824">
    <property type="entry name" value="UppP"/>
</dbReference>
<dbReference type="GO" id="GO:0046677">
    <property type="term" value="P:response to antibiotic"/>
    <property type="evidence" value="ECO:0007669"/>
    <property type="project" value="UniProtKB-UniRule"/>
</dbReference>
<evidence type="ECO:0000256" key="11">
    <source>
        <dbReference type="ARBA" id="ARBA00032707"/>
    </source>
</evidence>